<dbReference type="InterPro" id="IPR036388">
    <property type="entry name" value="WH-like_DNA-bd_sf"/>
</dbReference>
<evidence type="ECO:0000256" key="1">
    <source>
        <dbReference type="ARBA" id="ARBA00023015"/>
    </source>
</evidence>
<dbReference type="EMBL" id="NRRU01000037">
    <property type="protein sequence ID" value="MBK1713411.1"/>
    <property type="molecule type" value="Genomic_DNA"/>
</dbReference>
<keyword evidence="6" id="KW-1185">Reference proteome</keyword>
<sequence length="162" mass="18266">MAQSPPCRYYDGAEYDPDQSVGYLMLQLTTLMRREVDVRMSTHGLTDAQWKPLFMLKIGRADSPHGLARVLDCDAGAVTRLIDRLEAKGLIERERSESDRRVVHLRLTEAGRAAAEIVPHVLAEVQNDLFAGFSRDEWAQLRGYIERLIANANRFAAERPAA</sequence>
<dbReference type="PROSITE" id="PS50995">
    <property type="entry name" value="HTH_MARR_2"/>
    <property type="match status" value="1"/>
</dbReference>
<keyword evidence="3" id="KW-0804">Transcription</keyword>
<dbReference type="PROSITE" id="PS01117">
    <property type="entry name" value="HTH_MARR_1"/>
    <property type="match status" value="1"/>
</dbReference>
<dbReference type="Gene3D" id="1.10.10.10">
    <property type="entry name" value="Winged helix-like DNA-binding domain superfamily/Winged helix DNA-binding domain"/>
    <property type="match status" value="1"/>
</dbReference>
<name>A0ABS1DUL0_RUBGE</name>
<dbReference type="InterPro" id="IPR036390">
    <property type="entry name" value="WH_DNA-bd_sf"/>
</dbReference>
<organism evidence="5 6">
    <name type="scientific">Rubrivivax gelatinosus</name>
    <name type="common">Rhodocyclus gelatinosus</name>
    <name type="synonym">Rhodopseudomonas gelatinosa</name>
    <dbReference type="NCBI Taxonomy" id="28068"/>
    <lineage>
        <taxon>Bacteria</taxon>
        <taxon>Pseudomonadati</taxon>
        <taxon>Pseudomonadota</taxon>
        <taxon>Betaproteobacteria</taxon>
        <taxon>Burkholderiales</taxon>
        <taxon>Sphaerotilaceae</taxon>
        <taxon>Rubrivivax</taxon>
    </lineage>
</organism>
<gene>
    <name evidence="5" type="ORF">CKO43_11545</name>
</gene>
<dbReference type="SUPFAM" id="SSF46785">
    <property type="entry name" value="Winged helix' DNA-binding domain"/>
    <property type="match status" value="1"/>
</dbReference>
<evidence type="ECO:0000256" key="2">
    <source>
        <dbReference type="ARBA" id="ARBA00023125"/>
    </source>
</evidence>
<dbReference type="InterPro" id="IPR000835">
    <property type="entry name" value="HTH_MarR-typ"/>
</dbReference>
<reference evidence="5" key="2">
    <citation type="journal article" date="2020" name="Microorganisms">
        <title>Osmotic Adaptation and Compatible Solute Biosynthesis of Phototrophic Bacteria as Revealed from Genome Analyses.</title>
        <authorList>
            <person name="Imhoff J.F."/>
            <person name="Rahn T."/>
            <person name="Kunzel S."/>
            <person name="Keller A."/>
            <person name="Neulinger S.C."/>
        </authorList>
    </citation>
    <scope>NUCLEOTIDE SEQUENCE</scope>
    <source>
        <strain evidence="5">IM 151</strain>
    </source>
</reference>
<evidence type="ECO:0000259" key="4">
    <source>
        <dbReference type="PROSITE" id="PS50995"/>
    </source>
</evidence>
<accession>A0ABS1DUL0</accession>
<keyword evidence="1" id="KW-0805">Transcription regulation</keyword>
<dbReference type="PRINTS" id="PR00598">
    <property type="entry name" value="HTHMARR"/>
</dbReference>
<feature type="domain" description="HTH marR-type" evidence="4">
    <location>
        <begin position="18"/>
        <end position="150"/>
    </location>
</feature>
<comment type="caution">
    <text evidence="5">The sequence shown here is derived from an EMBL/GenBank/DDBJ whole genome shotgun (WGS) entry which is preliminary data.</text>
</comment>
<evidence type="ECO:0000313" key="6">
    <source>
        <dbReference type="Proteomes" id="UP001041814"/>
    </source>
</evidence>
<dbReference type="PANTHER" id="PTHR42756">
    <property type="entry name" value="TRANSCRIPTIONAL REGULATOR, MARR"/>
    <property type="match status" value="1"/>
</dbReference>
<dbReference type="RefSeq" id="WP_200226267.1">
    <property type="nucleotide sequence ID" value="NZ_NRRT01000003.1"/>
</dbReference>
<dbReference type="SMART" id="SM00347">
    <property type="entry name" value="HTH_MARR"/>
    <property type="match status" value="1"/>
</dbReference>
<keyword evidence="2" id="KW-0238">DNA-binding</keyword>
<dbReference type="Proteomes" id="UP001041814">
    <property type="component" value="Unassembled WGS sequence"/>
</dbReference>
<reference evidence="5" key="1">
    <citation type="submission" date="2017-08" db="EMBL/GenBank/DDBJ databases">
        <authorList>
            <person name="Imhoff J.F."/>
            <person name="Rahn T."/>
            <person name="Kuenzel S."/>
            <person name="Neulinger S.C."/>
        </authorList>
    </citation>
    <scope>NUCLEOTIDE SEQUENCE</scope>
    <source>
        <strain evidence="5">IM 151</strain>
    </source>
</reference>
<protein>
    <submittedName>
        <fullName evidence="5">MarR family transcriptional regulator</fullName>
    </submittedName>
</protein>
<dbReference type="PANTHER" id="PTHR42756:SF1">
    <property type="entry name" value="TRANSCRIPTIONAL REPRESSOR OF EMRAB OPERON"/>
    <property type="match status" value="1"/>
</dbReference>
<dbReference type="Pfam" id="PF01047">
    <property type="entry name" value="MarR"/>
    <property type="match status" value="1"/>
</dbReference>
<evidence type="ECO:0000313" key="5">
    <source>
        <dbReference type="EMBL" id="MBK1713411.1"/>
    </source>
</evidence>
<proteinExistence type="predicted"/>
<evidence type="ECO:0000256" key="3">
    <source>
        <dbReference type="ARBA" id="ARBA00023163"/>
    </source>
</evidence>
<dbReference type="InterPro" id="IPR023187">
    <property type="entry name" value="Tscrpt_reg_MarR-type_CS"/>
</dbReference>